<evidence type="ECO:0000313" key="3">
    <source>
        <dbReference type="Proteomes" id="UP000531561"/>
    </source>
</evidence>
<dbReference type="Proteomes" id="UP000531561">
    <property type="component" value="Unassembled WGS sequence"/>
</dbReference>
<dbReference type="OrthoDB" id="3560362at2759"/>
<dbReference type="AlphaFoldDB" id="A0A8H6AQR1"/>
<organism evidence="2 3">
    <name type="scientific">Botrytis fragariae</name>
    <dbReference type="NCBI Taxonomy" id="1964551"/>
    <lineage>
        <taxon>Eukaryota</taxon>
        <taxon>Fungi</taxon>
        <taxon>Dikarya</taxon>
        <taxon>Ascomycota</taxon>
        <taxon>Pezizomycotina</taxon>
        <taxon>Leotiomycetes</taxon>
        <taxon>Helotiales</taxon>
        <taxon>Sclerotiniaceae</taxon>
        <taxon>Botrytis</taxon>
    </lineage>
</organism>
<accession>A0A8H6AQR1</accession>
<sequence length="160" mass="17031">MPQLHRPAPRPLPPLPPPPPPPSQSSQPPRPLRPPQSLPPPPPPPPPPPRRPAPSLPCNNNPPPRTQSEHIPPPPPPLAIVAKHNENKNTSKNDQPAAPRNSPSKHTDKKFLSRTSSIKASGKARVKDCIQVGAAVGKAGADVRRVVWNIVTIAALAIAD</sequence>
<name>A0A8H6AQR1_9HELO</name>
<comment type="caution">
    <text evidence="2">The sequence shown here is derived from an EMBL/GenBank/DDBJ whole genome shotgun (WGS) entry which is preliminary data.</text>
</comment>
<dbReference type="EMBL" id="JABFCT010000010">
    <property type="protein sequence ID" value="KAF5872228.1"/>
    <property type="molecule type" value="Genomic_DNA"/>
</dbReference>
<reference evidence="2 3" key="1">
    <citation type="journal article" date="2020" name="Phytopathology">
        <title>A high-quality genome resource of Botrytis fragariae, a new and rapidly spreading fungal pathogen causing strawberry gray mold in the U.S.A.</title>
        <authorList>
            <person name="Wu Y."/>
            <person name="Saski C.A."/>
            <person name="Schnabel G."/>
            <person name="Xiao S."/>
            <person name="Hu M."/>
        </authorList>
    </citation>
    <scope>NUCLEOTIDE SEQUENCE [LARGE SCALE GENOMIC DNA]</scope>
    <source>
        <strain evidence="2 3">BVB16</strain>
    </source>
</reference>
<protein>
    <submittedName>
        <fullName evidence="2">Uncharacterized protein</fullName>
    </submittedName>
</protein>
<evidence type="ECO:0000256" key="1">
    <source>
        <dbReference type="SAM" id="MobiDB-lite"/>
    </source>
</evidence>
<dbReference type="GeneID" id="59259656"/>
<feature type="compositionally biased region" description="Pro residues" evidence="1">
    <location>
        <begin position="9"/>
        <end position="78"/>
    </location>
</feature>
<evidence type="ECO:0000313" key="2">
    <source>
        <dbReference type="EMBL" id="KAF5872228.1"/>
    </source>
</evidence>
<proteinExistence type="predicted"/>
<dbReference type="RefSeq" id="XP_037191174.1">
    <property type="nucleotide sequence ID" value="XM_037335964.1"/>
</dbReference>
<gene>
    <name evidence="2" type="ORF">Bfra_005582</name>
</gene>
<keyword evidence="3" id="KW-1185">Reference proteome</keyword>
<feature type="region of interest" description="Disordered" evidence="1">
    <location>
        <begin position="1"/>
        <end position="124"/>
    </location>
</feature>